<organism evidence="3 4">
    <name type="scientific">Streptomyces luteolifulvus</name>
    <dbReference type="NCBI Taxonomy" id="2615112"/>
    <lineage>
        <taxon>Bacteria</taxon>
        <taxon>Bacillati</taxon>
        <taxon>Actinomycetota</taxon>
        <taxon>Actinomycetes</taxon>
        <taxon>Kitasatosporales</taxon>
        <taxon>Streptomycetaceae</taxon>
        <taxon>Streptomyces</taxon>
    </lineage>
</organism>
<gene>
    <name evidence="3" type="ORF">F7R91_40630</name>
</gene>
<keyword evidence="4" id="KW-1185">Reference proteome</keyword>
<evidence type="ECO:0000256" key="1">
    <source>
        <dbReference type="SAM" id="MobiDB-lite"/>
    </source>
</evidence>
<evidence type="ECO:0000313" key="3">
    <source>
        <dbReference type="EMBL" id="KAB1139278.1"/>
    </source>
</evidence>
<proteinExistence type="predicted"/>
<dbReference type="AlphaFoldDB" id="A0A6H9UNH6"/>
<evidence type="ECO:0000256" key="2">
    <source>
        <dbReference type="SAM" id="Phobius"/>
    </source>
</evidence>
<keyword evidence="2" id="KW-0472">Membrane</keyword>
<name>A0A6H9UNH6_9ACTN</name>
<dbReference type="EMBL" id="VZRB01000067">
    <property type="protein sequence ID" value="KAB1139278.1"/>
    <property type="molecule type" value="Genomic_DNA"/>
</dbReference>
<reference evidence="3 4" key="1">
    <citation type="submission" date="2019-09" db="EMBL/GenBank/DDBJ databases">
        <title>Screening of Novel Bioactive Compounds from Soil-Associated.</title>
        <authorList>
            <person name="Zhao S."/>
        </authorList>
    </citation>
    <scope>NUCLEOTIDE SEQUENCE [LARGE SCALE GENOMIC DNA]</scope>
    <source>
        <strain evidence="3 4">HIT-DPA4</strain>
    </source>
</reference>
<protein>
    <submittedName>
        <fullName evidence="3">Uncharacterized protein</fullName>
    </submittedName>
</protein>
<evidence type="ECO:0000313" key="4">
    <source>
        <dbReference type="Proteomes" id="UP000442707"/>
    </source>
</evidence>
<feature type="transmembrane region" description="Helical" evidence="2">
    <location>
        <begin position="279"/>
        <end position="297"/>
    </location>
</feature>
<comment type="caution">
    <text evidence="3">The sequence shown here is derived from an EMBL/GenBank/DDBJ whole genome shotgun (WGS) entry which is preliminary data.</text>
</comment>
<feature type="region of interest" description="Disordered" evidence="1">
    <location>
        <begin position="114"/>
        <end position="135"/>
    </location>
</feature>
<keyword evidence="2" id="KW-0812">Transmembrane</keyword>
<sequence length="302" mass="33965">MLYWSTFPSVLVDDFKVFTLAVLDCPYPPALSRITGLERASVATVLLWFKRLRVFATWLRHRPAPGVTDHDLDRYLDHVRAIQASTNTRRQLLNAVRAIWAYAPQLPPEHRMSVREPWQGRSPGELAEDIKTGRGNKTPRIEAATMTALLDWALRIVEDIGPDVRDAWREFRQLYPGTHLSHRRYDGLPQAERMKLFLQAAREEGRELPGDPERPGAIDFRYVACLIGLPALSGSLSGASRSLAEAAGLPVAEDFFIGRITGRIDGRPWRERPLTVSELPALVLVVTAACFVTVSYLSGMRQ</sequence>
<dbReference type="RefSeq" id="WP_150958750.1">
    <property type="nucleotide sequence ID" value="NZ_VZRB01000067.1"/>
</dbReference>
<accession>A0A6H9UNH6</accession>
<keyword evidence="2" id="KW-1133">Transmembrane helix</keyword>
<dbReference type="Proteomes" id="UP000442707">
    <property type="component" value="Unassembled WGS sequence"/>
</dbReference>